<organism evidence="8 9">
    <name type="scientific">Paenibacillus sedimenti</name>
    <dbReference type="NCBI Taxonomy" id="2770274"/>
    <lineage>
        <taxon>Bacteria</taxon>
        <taxon>Bacillati</taxon>
        <taxon>Bacillota</taxon>
        <taxon>Bacilli</taxon>
        <taxon>Bacillales</taxon>
        <taxon>Paenibacillaceae</taxon>
        <taxon>Paenibacillus</taxon>
    </lineage>
</organism>
<evidence type="ECO:0000256" key="5">
    <source>
        <dbReference type="SAM" id="Coils"/>
    </source>
</evidence>
<dbReference type="InterPro" id="IPR020449">
    <property type="entry name" value="Tscrpt_reg_AraC-type_HTH"/>
</dbReference>
<dbReference type="CDD" id="cd17536">
    <property type="entry name" value="REC_YesN-like"/>
    <property type="match status" value="1"/>
</dbReference>
<dbReference type="SMART" id="SM00448">
    <property type="entry name" value="REC"/>
    <property type="match status" value="1"/>
</dbReference>
<evidence type="ECO:0000313" key="9">
    <source>
        <dbReference type="Proteomes" id="UP000650466"/>
    </source>
</evidence>
<dbReference type="Gene3D" id="3.40.50.2300">
    <property type="match status" value="1"/>
</dbReference>
<evidence type="ECO:0000256" key="1">
    <source>
        <dbReference type="ARBA" id="ARBA00023015"/>
    </source>
</evidence>
<dbReference type="PROSITE" id="PS00041">
    <property type="entry name" value="HTH_ARAC_FAMILY_1"/>
    <property type="match status" value="1"/>
</dbReference>
<name>A0A926KP99_9BACL</name>
<dbReference type="GO" id="GO:0003700">
    <property type="term" value="F:DNA-binding transcription factor activity"/>
    <property type="evidence" value="ECO:0007669"/>
    <property type="project" value="InterPro"/>
</dbReference>
<dbReference type="PRINTS" id="PR00032">
    <property type="entry name" value="HTHARAC"/>
</dbReference>
<protein>
    <submittedName>
        <fullName evidence="8">Response regulator</fullName>
    </submittedName>
</protein>
<comment type="caution">
    <text evidence="8">The sequence shown here is derived from an EMBL/GenBank/DDBJ whole genome shotgun (WGS) entry which is preliminary data.</text>
</comment>
<dbReference type="SMART" id="SM00342">
    <property type="entry name" value="HTH_ARAC"/>
    <property type="match status" value="1"/>
</dbReference>
<feature type="domain" description="Response regulatory" evidence="7">
    <location>
        <begin position="3"/>
        <end position="119"/>
    </location>
</feature>
<dbReference type="AlphaFoldDB" id="A0A926KP99"/>
<evidence type="ECO:0000313" key="8">
    <source>
        <dbReference type="EMBL" id="MBD0381512.1"/>
    </source>
</evidence>
<dbReference type="InterPro" id="IPR018060">
    <property type="entry name" value="HTH_AraC"/>
</dbReference>
<evidence type="ECO:0000259" key="6">
    <source>
        <dbReference type="PROSITE" id="PS01124"/>
    </source>
</evidence>
<dbReference type="SUPFAM" id="SSF46689">
    <property type="entry name" value="Homeodomain-like"/>
    <property type="match status" value="2"/>
</dbReference>
<dbReference type="InterPro" id="IPR001789">
    <property type="entry name" value="Sig_transdc_resp-reg_receiver"/>
</dbReference>
<gene>
    <name evidence="8" type="ORF">ICC18_15395</name>
</gene>
<dbReference type="PROSITE" id="PS01124">
    <property type="entry name" value="HTH_ARAC_FAMILY_2"/>
    <property type="match status" value="1"/>
</dbReference>
<dbReference type="InterPro" id="IPR009057">
    <property type="entry name" value="Homeodomain-like_sf"/>
</dbReference>
<sequence>MFSLLVVDDEPRQVKALASIIRQLKPHYQISGALDGEDALEILQNNSLDIVISDVRMPGIDGIALTGLISRMEAPPKVILLTGFDEFQFAVQALRYRAFDYLLKPIGKSELIDLLERLEATLLEERNEKQRMATIQKKLTSSLPVYEDHLLNLWIEEQANDQELEEINDRFFGSDGSGLILVSELNGMVSSGEEASVKEASSSLAMFRDMMLRQLGEFGNIHAVFQSENDSHSLVAAVSLPSKSVQNFRQLELRMDNLISEFHSETGVDVTISIGPEVERFMECAPFSYKQAKMALKQRFYAGVRKVISNALAPAFNTRFPFKEEFAFISNAMHNQDRFNLSRAVNDHIDKLKLQQCDPDLLREEWYVFMLHLAKAVRNHFHDEEFARWLAETKIRLYSCRDYFELKKVLLQFLVKIMEVEERQSKNQHQQIIDQCIRYLSNHYQEDLSLEDISQKFHFHPSYFSTIFKSVAGIGFSEYMQRVRIDRAKQLILKTDYKMADIAIKVGYRDAAYFTKIFKKETGTSPYKYKRIHAQNSNAYEASFSNEKL</sequence>
<accession>A0A926KP99</accession>
<reference evidence="8" key="1">
    <citation type="submission" date="2020-09" db="EMBL/GenBank/DDBJ databases">
        <title>Draft Genome Sequence of Paenibacillus sp. WST5.</title>
        <authorList>
            <person name="Bao Z."/>
        </authorList>
    </citation>
    <scope>NUCLEOTIDE SEQUENCE</scope>
    <source>
        <strain evidence="8">WST5</strain>
    </source>
</reference>
<dbReference type="RefSeq" id="WP_188175280.1">
    <property type="nucleotide sequence ID" value="NZ_JACVVD010000004.1"/>
</dbReference>
<dbReference type="EMBL" id="JACVVD010000004">
    <property type="protein sequence ID" value="MBD0381512.1"/>
    <property type="molecule type" value="Genomic_DNA"/>
</dbReference>
<dbReference type="Gene3D" id="1.10.10.60">
    <property type="entry name" value="Homeodomain-like"/>
    <property type="match status" value="2"/>
</dbReference>
<keyword evidence="9" id="KW-1185">Reference proteome</keyword>
<dbReference type="PROSITE" id="PS50110">
    <property type="entry name" value="RESPONSE_REGULATORY"/>
    <property type="match status" value="1"/>
</dbReference>
<dbReference type="SUPFAM" id="SSF52172">
    <property type="entry name" value="CheY-like"/>
    <property type="match status" value="1"/>
</dbReference>
<dbReference type="Pfam" id="PF12833">
    <property type="entry name" value="HTH_18"/>
    <property type="match status" value="1"/>
</dbReference>
<dbReference type="PANTHER" id="PTHR43280">
    <property type="entry name" value="ARAC-FAMILY TRANSCRIPTIONAL REGULATOR"/>
    <property type="match status" value="1"/>
</dbReference>
<keyword evidence="5" id="KW-0175">Coiled coil</keyword>
<keyword evidence="4" id="KW-0597">Phosphoprotein</keyword>
<dbReference type="InterPro" id="IPR011006">
    <property type="entry name" value="CheY-like_superfamily"/>
</dbReference>
<feature type="domain" description="HTH araC/xylS-type" evidence="6">
    <location>
        <begin position="434"/>
        <end position="532"/>
    </location>
</feature>
<keyword evidence="3" id="KW-0804">Transcription</keyword>
<dbReference type="Proteomes" id="UP000650466">
    <property type="component" value="Unassembled WGS sequence"/>
</dbReference>
<feature type="coiled-coil region" evidence="5">
    <location>
        <begin position="108"/>
        <end position="135"/>
    </location>
</feature>
<keyword evidence="1" id="KW-0805">Transcription regulation</keyword>
<evidence type="ECO:0000256" key="2">
    <source>
        <dbReference type="ARBA" id="ARBA00023125"/>
    </source>
</evidence>
<dbReference type="PANTHER" id="PTHR43280:SF2">
    <property type="entry name" value="HTH-TYPE TRANSCRIPTIONAL REGULATOR EXSA"/>
    <property type="match status" value="1"/>
</dbReference>
<dbReference type="Pfam" id="PF00072">
    <property type="entry name" value="Response_reg"/>
    <property type="match status" value="1"/>
</dbReference>
<proteinExistence type="predicted"/>
<dbReference type="GO" id="GO:0043565">
    <property type="term" value="F:sequence-specific DNA binding"/>
    <property type="evidence" value="ECO:0007669"/>
    <property type="project" value="InterPro"/>
</dbReference>
<evidence type="ECO:0000256" key="4">
    <source>
        <dbReference type="PROSITE-ProRule" id="PRU00169"/>
    </source>
</evidence>
<dbReference type="GO" id="GO:0000160">
    <property type="term" value="P:phosphorelay signal transduction system"/>
    <property type="evidence" value="ECO:0007669"/>
    <property type="project" value="InterPro"/>
</dbReference>
<keyword evidence="2" id="KW-0238">DNA-binding</keyword>
<evidence type="ECO:0000256" key="3">
    <source>
        <dbReference type="ARBA" id="ARBA00023163"/>
    </source>
</evidence>
<evidence type="ECO:0000259" key="7">
    <source>
        <dbReference type="PROSITE" id="PS50110"/>
    </source>
</evidence>
<dbReference type="InterPro" id="IPR018062">
    <property type="entry name" value="HTH_AraC-typ_CS"/>
</dbReference>
<feature type="modified residue" description="4-aspartylphosphate" evidence="4">
    <location>
        <position position="54"/>
    </location>
</feature>